<dbReference type="GO" id="GO:0043531">
    <property type="term" value="F:ADP binding"/>
    <property type="evidence" value="ECO:0007669"/>
    <property type="project" value="InterPro"/>
</dbReference>
<evidence type="ECO:0000256" key="3">
    <source>
        <dbReference type="ARBA" id="ARBA00022737"/>
    </source>
</evidence>
<keyword evidence="4" id="KW-0547">Nucleotide-binding</keyword>
<dbReference type="eggNOG" id="KOG4658">
    <property type="taxonomic scope" value="Eukaryota"/>
</dbReference>
<dbReference type="SUPFAM" id="SSF52540">
    <property type="entry name" value="P-loop containing nucleoside triphosphate hydrolases"/>
    <property type="match status" value="1"/>
</dbReference>
<feature type="domain" description="Disease resistance N-terminal" evidence="8">
    <location>
        <begin position="10"/>
        <end position="92"/>
    </location>
</feature>
<dbReference type="SUPFAM" id="SSF52058">
    <property type="entry name" value="L domain-like"/>
    <property type="match status" value="1"/>
</dbReference>
<dbReference type="InterPro" id="IPR041118">
    <property type="entry name" value="Rx_N"/>
</dbReference>
<evidence type="ECO:0000256" key="1">
    <source>
        <dbReference type="ARBA" id="ARBA00008894"/>
    </source>
</evidence>
<dbReference type="STRING" id="4538.I1R053"/>
<evidence type="ECO:0000259" key="8">
    <source>
        <dbReference type="Pfam" id="PF18052"/>
    </source>
</evidence>
<accession>I1R053</accession>
<dbReference type="Gramene" id="ORGLA11G0114500.1">
    <property type="protein sequence ID" value="ORGLA11G0114500.1"/>
    <property type="gene ID" value="ORGLA11G0114500"/>
</dbReference>
<keyword evidence="3" id="KW-0677">Repeat</keyword>
<evidence type="ECO:0000313" key="10">
    <source>
        <dbReference type="EnsemblPlants" id="ORGLA11G0114500.1"/>
    </source>
</evidence>
<sequence>MAVVLDAFASYVSDLLLQVAKDEVGMLLGVSDEITKLDEKLQFLKDYLADAEKKRITDKHVDGWVRKLKGIMYDATDILELCQLKAMEQGSSADLGCCNPLLFCLRNPLFAHDIGSRIKKLNQSLDSICKTGAEFSFMKLEAYQDRRTASPLISRTTSPVLERSGVVGDQIEEDTSALVKLLTDDKETIHAENNSLLLAIVGVGGISKTTLAKNIFNDDAIQEKFDKKIWLSVTQKFNESDLLRSAIIAIGGDHRSSHDRSVLEPSLVNAIKGKNFILVLDDMWTERAWNDFLRIPFSHGGRGSRVVVTTRDERIARGVKAKYLHHVNKLGSDDAWSLLKKQALVTHKNVIPEGFHNLSSIRKLYGFPAHMGTGGVPPKENWCSLEELECLSELRDLELNCLENVSASSYAAKASLCTKEHLIFLKLRCTSRLGDDGLLKEEGLSEMEQQLVEVFNELCPPRCLYNLEIFGYFGCSLPNWMMSPISRTPLTSLRYLFLKDLACCTQLPDILSQLLHLFMLQIVRAPAIKRVGSEFLLCHDHGHHSLTAKAFPRLQVLFFVGMVEWEEWEWEEQVQAMAVLEELLLERCKLRCLPPGLAFHARALKKLWICEVQNLKSLDNFACVV</sequence>
<evidence type="ECO:0000256" key="4">
    <source>
        <dbReference type="ARBA" id="ARBA00022741"/>
    </source>
</evidence>
<comment type="similarity">
    <text evidence="1">Belongs to the disease resistance NB-LRR family.</text>
</comment>
<dbReference type="GO" id="GO:0005524">
    <property type="term" value="F:ATP binding"/>
    <property type="evidence" value="ECO:0007669"/>
    <property type="project" value="UniProtKB-KW"/>
</dbReference>
<dbReference type="HOGENOM" id="CLU_000837_8_6_1"/>
<evidence type="ECO:0000256" key="2">
    <source>
        <dbReference type="ARBA" id="ARBA00022614"/>
    </source>
</evidence>
<name>I1R053_ORYGL</name>
<feature type="domain" description="NB-ARC" evidence="7">
    <location>
        <begin position="190"/>
        <end position="344"/>
    </location>
</feature>
<keyword evidence="11" id="KW-1185">Reference proteome</keyword>
<dbReference type="AlphaFoldDB" id="I1R053"/>
<dbReference type="InterPro" id="IPR032675">
    <property type="entry name" value="LRR_dom_sf"/>
</dbReference>
<organism evidence="10 11">
    <name type="scientific">Oryza glaberrima</name>
    <name type="common">African rice</name>
    <dbReference type="NCBI Taxonomy" id="4538"/>
    <lineage>
        <taxon>Eukaryota</taxon>
        <taxon>Viridiplantae</taxon>
        <taxon>Streptophyta</taxon>
        <taxon>Embryophyta</taxon>
        <taxon>Tracheophyta</taxon>
        <taxon>Spermatophyta</taxon>
        <taxon>Magnoliopsida</taxon>
        <taxon>Liliopsida</taxon>
        <taxon>Poales</taxon>
        <taxon>Poaceae</taxon>
        <taxon>BOP clade</taxon>
        <taxon>Oryzoideae</taxon>
        <taxon>Oryzeae</taxon>
        <taxon>Oryzinae</taxon>
        <taxon>Oryza</taxon>
    </lineage>
</organism>
<proteinExistence type="inferred from homology"/>
<dbReference type="PRINTS" id="PR00364">
    <property type="entry name" value="DISEASERSIST"/>
</dbReference>
<evidence type="ECO:0000259" key="9">
    <source>
        <dbReference type="Pfam" id="PF25019"/>
    </source>
</evidence>
<protein>
    <submittedName>
        <fullName evidence="10">Uncharacterized protein</fullName>
    </submittedName>
</protein>
<evidence type="ECO:0000256" key="5">
    <source>
        <dbReference type="ARBA" id="ARBA00022821"/>
    </source>
</evidence>
<keyword evidence="2" id="KW-0433">Leucine-rich repeat</keyword>
<dbReference type="Gene3D" id="3.40.50.300">
    <property type="entry name" value="P-loop containing nucleotide triphosphate hydrolases"/>
    <property type="match status" value="1"/>
</dbReference>
<dbReference type="Proteomes" id="UP000007306">
    <property type="component" value="Chromosome 11"/>
</dbReference>
<evidence type="ECO:0000313" key="11">
    <source>
        <dbReference type="Proteomes" id="UP000007306"/>
    </source>
</evidence>
<reference evidence="10" key="1">
    <citation type="submission" date="2015-06" db="UniProtKB">
        <authorList>
            <consortium name="EnsemblPlants"/>
        </authorList>
    </citation>
    <scope>IDENTIFICATION</scope>
</reference>
<dbReference type="OMA" id="HIECAGD"/>
<feature type="domain" description="R13L1/DRL21-like LRR repeat region" evidence="9">
    <location>
        <begin position="385"/>
        <end position="523"/>
    </location>
</feature>
<dbReference type="Pfam" id="PF25019">
    <property type="entry name" value="LRR_R13L1-DRL21"/>
    <property type="match status" value="1"/>
</dbReference>
<evidence type="ECO:0000256" key="6">
    <source>
        <dbReference type="ARBA" id="ARBA00022840"/>
    </source>
</evidence>
<dbReference type="PANTHER" id="PTHR36766:SF36">
    <property type="entry name" value="AAA+ ATPASE DOMAIN-CONTAINING PROTEIN"/>
    <property type="match status" value="1"/>
</dbReference>
<evidence type="ECO:0000259" key="7">
    <source>
        <dbReference type="Pfam" id="PF00931"/>
    </source>
</evidence>
<dbReference type="InterPro" id="IPR056789">
    <property type="entry name" value="LRR_R13L1-DRL21"/>
</dbReference>
<dbReference type="InterPro" id="IPR027417">
    <property type="entry name" value="P-loop_NTPase"/>
</dbReference>
<dbReference type="Pfam" id="PF00931">
    <property type="entry name" value="NB-ARC"/>
    <property type="match status" value="1"/>
</dbReference>
<keyword evidence="6" id="KW-0067">ATP-binding</keyword>
<keyword evidence="5" id="KW-0611">Plant defense</keyword>
<dbReference type="GO" id="GO:0051707">
    <property type="term" value="P:response to other organism"/>
    <property type="evidence" value="ECO:0007669"/>
    <property type="project" value="UniProtKB-ARBA"/>
</dbReference>
<dbReference type="InterPro" id="IPR002182">
    <property type="entry name" value="NB-ARC"/>
</dbReference>
<dbReference type="Gene3D" id="3.80.10.10">
    <property type="entry name" value="Ribonuclease Inhibitor"/>
    <property type="match status" value="1"/>
</dbReference>
<dbReference type="PANTHER" id="PTHR36766">
    <property type="entry name" value="PLANT BROAD-SPECTRUM MILDEW RESISTANCE PROTEIN RPW8"/>
    <property type="match status" value="1"/>
</dbReference>
<dbReference type="EnsemblPlants" id="ORGLA11G0114500.1">
    <property type="protein sequence ID" value="ORGLA11G0114500.1"/>
    <property type="gene ID" value="ORGLA11G0114500"/>
</dbReference>
<dbReference type="Gene3D" id="1.20.5.4130">
    <property type="match status" value="1"/>
</dbReference>
<dbReference type="GO" id="GO:0006952">
    <property type="term" value="P:defense response"/>
    <property type="evidence" value="ECO:0007669"/>
    <property type="project" value="UniProtKB-KW"/>
</dbReference>
<dbReference type="Pfam" id="PF18052">
    <property type="entry name" value="Rx_N"/>
    <property type="match status" value="1"/>
</dbReference>
<reference evidence="10 11" key="2">
    <citation type="submission" date="2018-04" db="EMBL/GenBank/DDBJ databases">
        <title>OglaRS2 (Oryza glaberrima Reference Sequence Version 2).</title>
        <authorList>
            <person name="Zhang J."/>
            <person name="Kudrna D."/>
            <person name="Lee S."/>
            <person name="Talag J."/>
            <person name="Rajasekar S."/>
            <person name="Wing R.A."/>
        </authorList>
    </citation>
    <scope>NUCLEOTIDE SEQUENCE [LARGE SCALE GENOMIC DNA]</scope>
    <source>
        <strain evidence="10 11">cv. IRGC 96717</strain>
    </source>
</reference>